<dbReference type="PANTHER" id="PTHR44068:SF1">
    <property type="entry name" value="HYPOTHETICAL LOC100005854"/>
    <property type="match status" value="1"/>
</dbReference>
<feature type="domain" description="Methyltransferase type 11" evidence="2">
    <location>
        <begin position="69"/>
        <end position="169"/>
    </location>
</feature>
<sequence length="278" mass="30748">MTEHRDSRFDGMALYDLQHVRDALAPLLDRPAPPTPADLEPYDQLHYLGHRALDHAVTRLGAGPGAEVVDIGAGLGGPARYLAERYGCRVTAVELQPELHRLSEELTSLCGLSERVRAVRADALTLGGTGWSESYDHLISLLAILHIPDRAGLFGVCRDLLRPEGTFYVEDFYARRPLTAGERADLADLVACPYLPDETRYREDLAGSGLIDVAWTDATALWLPWVRDRAAAFRHDFENRAHLHGRPLAERLLRFYDTVSALFTTGAVGGVRLTGRRG</sequence>
<reference evidence="3" key="2">
    <citation type="submission" date="2020-09" db="EMBL/GenBank/DDBJ databases">
        <authorList>
            <person name="Sun Q."/>
            <person name="Ohkuma M."/>
        </authorList>
    </citation>
    <scope>NUCLEOTIDE SEQUENCE</scope>
    <source>
        <strain evidence="3">JCM 4125</strain>
    </source>
</reference>
<dbReference type="PANTHER" id="PTHR44068">
    <property type="entry name" value="ZGC:194242"/>
    <property type="match status" value="1"/>
</dbReference>
<evidence type="ECO:0000256" key="1">
    <source>
        <dbReference type="ARBA" id="ARBA00022679"/>
    </source>
</evidence>
<evidence type="ECO:0000313" key="3">
    <source>
        <dbReference type="EMBL" id="GGT76203.1"/>
    </source>
</evidence>
<dbReference type="SUPFAM" id="SSF53335">
    <property type="entry name" value="S-adenosyl-L-methionine-dependent methyltransferases"/>
    <property type="match status" value="1"/>
</dbReference>
<keyword evidence="1" id="KW-0808">Transferase</keyword>
<dbReference type="InterPro" id="IPR013216">
    <property type="entry name" value="Methyltransf_11"/>
</dbReference>
<dbReference type="Pfam" id="PF08241">
    <property type="entry name" value="Methyltransf_11"/>
    <property type="match status" value="1"/>
</dbReference>
<gene>
    <name evidence="3" type="ORF">GCM10010226_62890</name>
</gene>
<protein>
    <recommendedName>
        <fullName evidence="2">Methyltransferase type 11 domain-containing protein</fullName>
    </recommendedName>
</protein>
<dbReference type="InterPro" id="IPR050447">
    <property type="entry name" value="Erg6_SMT_methyltransf"/>
</dbReference>
<dbReference type="AlphaFoldDB" id="A0A918HMA9"/>
<reference evidence="3" key="1">
    <citation type="journal article" date="2014" name="Int. J. Syst. Evol. Microbiol.">
        <title>Complete genome sequence of Corynebacterium casei LMG S-19264T (=DSM 44701T), isolated from a smear-ripened cheese.</title>
        <authorList>
            <consortium name="US DOE Joint Genome Institute (JGI-PGF)"/>
            <person name="Walter F."/>
            <person name="Albersmeier A."/>
            <person name="Kalinowski J."/>
            <person name="Ruckert C."/>
        </authorList>
    </citation>
    <scope>NUCLEOTIDE SEQUENCE</scope>
    <source>
        <strain evidence="3">JCM 4125</strain>
    </source>
</reference>
<dbReference type="GO" id="GO:0016126">
    <property type="term" value="P:sterol biosynthetic process"/>
    <property type="evidence" value="ECO:0007669"/>
    <property type="project" value="TreeGrafter"/>
</dbReference>
<dbReference type="CDD" id="cd02440">
    <property type="entry name" value="AdoMet_MTases"/>
    <property type="match status" value="1"/>
</dbReference>
<accession>A0A918HMA9</accession>
<evidence type="ECO:0000313" key="4">
    <source>
        <dbReference type="Proteomes" id="UP000646776"/>
    </source>
</evidence>
<dbReference type="Proteomes" id="UP000646776">
    <property type="component" value="Unassembled WGS sequence"/>
</dbReference>
<dbReference type="RefSeq" id="WP_189715334.1">
    <property type="nucleotide sequence ID" value="NZ_BMSA01000022.1"/>
</dbReference>
<dbReference type="Gene3D" id="3.40.50.150">
    <property type="entry name" value="Vaccinia Virus protein VP39"/>
    <property type="match status" value="1"/>
</dbReference>
<keyword evidence="4" id="KW-1185">Reference proteome</keyword>
<dbReference type="InterPro" id="IPR029063">
    <property type="entry name" value="SAM-dependent_MTases_sf"/>
</dbReference>
<evidence type="ECO:0000259" key="2">
    <source>
        <dbReference type="Pfam" id="PF08241"/>
    </source>
</evidence>
<name>A0A918HMA9_9ACTN</name>
<dbReference type="GO" id="GO:0003838">
    <property type="term" value="F:sterol 24-C-methyltransferase activity"/>
    <property type="evidence" value="ECO:0007669"/>
    <property type="project" value="TreeGrafter"/>
</dbReference>
<organism evidence="3 4">
    <name type="scientific">Streptomyces phaeofaciens</name>
    <dbReference type="NCBI Taxonomy" id="68254"/>
    <lineage>
        <taxon>Bacteria</taxon>
        <taxon>Bacillati</taxon>
        <taxon>Actinomycetota</taxon>
        <taxon>Actinomycetes</taxon>
        <taxon>Kitasatosporales</taxon>
        <taxon>Streptomycetaceae</taxon>
        <taxon>Streptomyces</taxon>
    </lineage>
</organism>
<comment type="caution">
    <text evidence="3">The sequence shown here is derived from an EMBL/GenBank/DDBJ whole genome shotgun (WGS) entry which is preliminary data.</text>
</comment>
<dbReference type="EMBL" id="BMSA01000022">
    <property type="protein sequence ID" value="GGT76203.1"/>
    <property type="molecule type" value="Genomic_DNA"/>
</dbReference>
<proteinExistence type="predicted"/>